<dbReference type="GO" id="GO:0005789">
    <property type="term" value="C:endoplasmic reticulum membrane"/>
    <property type="evidence" value="ECO:0007669"/>
    <property type="project" value="UniProtKB-SubCell"/>
</dbReference>
<evidence type="ECO:0000256" key="1">
    <source>
        <dbReference type="ARBA" id="ARBA00004477"/>
    </source>
</evidence>
<dbReference type="EC" id="2.3.1.-" evidence="11"/>
<protein>
    <recommendedName>
        <fullName evidence="11">Acyltransferase</fullName>
        <ecNumber evidence="11">2.3.1.-</ecNumber>
    </recommendedName>
</protein>
<accession>A0A7S1HB63</accession>
<name>A0A7S1HB63_HEMAN</name>
<keyword evidence="7 11" id="KW-1133">Transmembrane helix</keyword>
<evidence type="ECO:0000256" key="11">
    <source>
        <dbReference type="RuleBase" id="RU367023"/>
    </source>
</evidence>
<dbReference type="PANTHER" id="PTHR12317">
    <property type="entry name" value="DIACYLGLYCEROL O-ACYLTRANSFERASE"/>
    <property type="match status" value="1"/>
</dbReference>
<keyword evidence="6 11" id="KW-0256">Endoplasmic reticulum</keyword>
<dbReference type="InterPro" id="IPR007130">
    <property type="entry name" value="DAGAT"/>
</dbReference>
<evidence type="ECO:0000256" key="5">
    <source>
        <dbReference type="ARBA" id="ARBA00022692"/>
    </source>
</evidence>
<feature type="transmembrane region" description="Helical" evidence="11">
    <location>
        <begin position="73"/>
        <end position="101"/>
    </location>
</feature>
<dbReference type="GO" id="GO:0004144">
    <property type="term" value="F:diacylglycerol O-acyltransferase activity"/>
    <property type="evidence" value="ECO:0007669"/>
    <property type="project" value="TreeGrafter"/>
</dbReference>
<evidence type="ECO:0000256" key="8">
    <source>
        <dbReference type="ARBA" id="ARBA00023098"/>
    </source>
</evidence>
<keyword evidence="8" id="KW-0443">Lipid metabolism</keyword>
<keyword evidence="9 11" id="KW-0472">Membrane</keyword>
<evidence type="ECO:0000256" key="6">
    <source>
        <dbReference type="ARBA" id="ARBA00022824"/>
    </source>
</evidence>
<comment type="caution">
    <text evidence="11">Lacks conserved residue(s) required for the propagation of feature annotation.</text>
</comment>
<evidence type="ECO:0000256" key="3">
    <source>
        <dbReference type="ARBA" id="ARBA00022516"/>
    </source>
</evidence>
<sequence length="382" mass="41948">MAASSYHVRDIFALPDGTAKLDVMERRKIVEGMVKSAGPEGFKEGANAHTSTISFVEEAAVCFVFFWMMGGPFIVLFLLLYTAIFSPITHLLALIALVAFLSTHPLPDCGAAIAKSWFAQATYKYFSYRFVWSDDAVDQIESLPLYIGAGAPHGVMPFSNILSISAINSYGYHKVSPTNGHAQKQAEGGGSLYEGRKFRGAAASALFRTPLLRYFTATGCIDVSAKEITKAVGKGFSIGIVVDGIAGIFRNNHDDEVVAIKDRKGLAKLALRTGTPLVAAYSVGNTEVFRAGFDPWGGMEWLSRKLQASLFFLWGRWYLPVPMRRNVALLFGKPIMVKKKAPEDITQADVDEIHAKLLASMREIFDQHKCHLGIGHKKLVFE</sequence>
<organism evidence="12">
    <name type="scientific">Hemiselmis andersenii</name>
    <name type="common">Cryptophyte alga</name>
    <dbReference type="NCBI Taxonomy" id="464988"/>
    <lineage>
        <taxon>Eukaryota</taxon>
        <taxon>Cryptophyceae</taxon>
        <taxon>Cryptomonadales</taxon>
        <taxon>Hemiselmidaceae</taxon>
        <taxon>Hemiselmis</taxon>
    </lineage>
</organism>
<dbReference type="Pfam" id="PF03982">
    <property type="entry name" value="DAGAT"/>
    <property type="match status" value="1"/>
</dbReference>
<evidence type="ECO:0000256" key="7">
    <source>
        <dbReference type="ARBA" id="ARBA00022989"/>
    </source>
</evidence>
<keyword evidence="4 11" id="KW-0808">Transferase</keyword>
<dbReference type="GO" id="GO:0019432">
    <property type="term" value="P:triglyceride biosynthetic process"/>
    <property type="evidence" value="ECO:0007669"/>
    <property type="project" value="TreeGrafter"/>
</dbReference>
<keyword evidence="10" id="KW-0012">Acyltransferase</keyword>
<dbReference type="AlphaFoldDB" id="A0A7S1HB63"/>
<evidence type="ECO:0000256" key="2">
    <source>
        <dbReference type="ARBA" id="ARBA00005420"/>
    </source>
</evidence>
<reference evidence="12" key="1">
    <citation type="submission" date="2021-01" db="EMBL/GenBank/DDBJ databases">
        <authorList>
            <person name="Corre E."/>
            <person name="Pelletier E."/>
            <person name="Niang G."/>
            <person name="Scheremetjew M."/>
            <person name="Finn R."/>
            <person name="Kale V."/>
            <person name="Holt S."/>
            <person name="Cochrane G."/>
            <person name="Meng A."/>
            <person name="Brown T."/>
            <person name="Cohen L."/>
        </authorList>
    </citation>
    <scope>NUCLEOTIDE SEQUENCE</scope>
    <source>
        <strain evidence="12">CCMP644</strain>
    </source>
</reference>
<dbReference type="EMBL" id="HBFX01046024">
    <property type="protein sequence ID" value="CAD8976656.1"/>
    <property type="molecule type" value="Transcribed_RNA"/>
</dbReference>
<keyword evidence="5 11" id="KW-0812">Transmembrane</keyword>
<evidence type="ECO:0000256" key="9">
    <source>
        <dbReference type="ARBA" id="ARBA00023136"/>
    </source>
</evidence>
<gene>
    <name evidence="12" type="ORF">HAND00432_LOCUS27663</name>
</gene>
<evidence type="ECO:0000256" key="10">
    <source>
        <dbReference type="ARBA" id="ARBA00023315"/>
    </source>
</evidence>
<proteinExistence type="inferred from homology"/>
<comment type="similarity">
    <text evidence="2 11">Belongs to the diacylglycerol acyltransferase family.</text>
</comment>
<evidence type="ECO:0000313" key="12">
    <source>
        <dbReference type="EMBL" id="CAD8976656.1"/>
    </source>
</evidence>
<evidence type="ECO:0000256" key="4">
    <source>
        <dbReference type="ARBA" id="ARBA00022679"/>
    </source>
</evidence>
<dbReference type="PANTHER" id="PTHR12317:SF63">
    <property type="entry name" value="DIACYLGLYCEROL O-ACYLTRANSFERASE 2"/>
    <property type="match status" value="1"/>
</dbReference>
<comment type="subcellular location">
    <subcellularLocation>
        <location evidence="1 11">Endoplasmic reticulum membrane</location>
        <topology evidence="1 11">Multi-pass membrane protein</topology>
    </subcellularLocation>
</comment>
<keyword evidence="3" id="KW-0444">Lipid biosynthesis</keyword>